<comment type="caution">
    <text evidence="1">The sequence shown here is derived from an EMBL/GenBank/DDBJ whole genome shotgun (WGS) entry which is preliminary data.</text>
</comment>
<proteinExistence type="predicted"/>
<gene>
    <name evidence="1" type="ORF">DQ384_27525</name>
</gene>
<organism evidence="1 2">
    <name type="scientific">Sphaerisporangium album</name>
    <dbReference type="NCBI Taxonomy" id="509200"/>
    <lineage>
        <taxon>Bacteria</taxon>
        <taxon>Bacillati</taxon>
        <taxon>Actinomycetota</taxon>
        <taxon>Actinomycetes</taxon>
        <taxon>Streptosporangiales</taxon>
        <taxon>Streptosporangiaceae</taxon>
        <taxon>Sphaerisporangium</taxon>
    </lineage>
</organism>
<keyword evidence="2" id="KW-1185">Reference proteome</keyword>
<protein>
    <submittedName>
        <fullName evidence="1">Uncharacterized protein</fullName>
    </submittedName>
</protein>
<dbReference type="Gene3D" id="3.40.50.1980">
    <property type="entry name" value="Nitrogenase molybdenum iron protein domain"/>
    <property type="match status" value="1"/>
</dbReference>
<name>A0A367FBF9_9ACTN</name>
<dbReference type="Proteomes" id="UP000253094">
    <property type="component" value="Unassembled WGS sequence"/>
</dbReference>
<dbReference type="AlphaFoldDB" id="A0A367FBF9"/>
<accession>A0A367FBF9</accession>
<dbReference type="EMBL" id="QOIL01000017">
    <property type="protein sequence ID" value="RCG27027.1"/>
    <property type="molecule type" value="Genomic_DNA"/>
</dbReference>
<dbReference type="OrthoDB" id="1846031at2"/>
<sequence length="84" mass="8975">MKTIVWIVGDPATGPAELRQDKLHADLDVVTQAREVLVKESGDYGNALSFVSVLSLPYTLDRLVPQLAAAVDGDPATEVSQPQS</sequence>
<dbReference type="RefSeq" id="WP_114031794.1">
    <property type="nucleotide sequence ID" value="NZ_QOIL01000017.1"/>
</dbReference>
<evidence type="ECO:0000313" key="1">
    <source>
        <dbReference type="EMBL" id="RCG27027.1"/>
    </source>
</evidence>
<evidence type="ECO:0000313" key="2">
    <source>
        <dbReference type="Proteomes" id="UP000253094"/>
    </source>
</evidence>
<reference evidence="1 2" key="1">
    <citation type="submission" date="2018-06" db="EMBL/GenBank/DDBJ databases">
        <title>Sphaerisporangium craniellae sp. nov., isolated from a marine sponge in the South China Sea.</title>
        <authorList>
            <person name="Li L."/>
        </authorList>
    </citation>
    <scope>NUCLEOTIDE SEQUENCE [LARGE SCALE GENOMIC DNA]</scope>
    <source>
        <strain evidence="1 2">CCTCC AA 208026</strain>
    </source>
</reference>